<keyword evidence="10" id="KW-0413">Isomerase</keyword>
<evidence type="ECO:0000256" key="1">
    <source>
        <dbReference type="ARBA" id="ARBA00022722"/>
    </source>
</evidence>
<evidence type="ECO:0000256" key="3">
    <source>
        <dbReference type="ARBA" id="ARBA00022763"/>
    </source>
</evidence>
<dbReference type="Pfam" id="PF13361">
    <property type="entry name" value="UvrD_C"/>
    <property type="match status" value="2"/>
</dbReference>
<dbReference type="PROSITE" id="PS51198">
    <property type="entry name" value="UVRD_HELICASE_ATP_BIND"/>
    <property type="match status" value="1"/>
</dbReference>
<evidence type="ECO:0000259" key="16">
    <source>
        <dbReference type="PROSITE" id="PS51217"/>
    </source>
</evidence>
<dbReference type="Proteomes" id="UP000198779">
    <property type="component" value="Unassembled WGS sequence"/>
</dbReference>
<keyword evidence="8" id="KW-0238">DNA-binding</keyword>
<evidence type="ECO:0000313" key="18">
    <source>
        <dbReference type="Proteomes" id="UP000198779"/>
    </source>
</evidence>
<evidence type="ECO:0000256" key="13">
    <source>
        <dbReference type="ARBA" id="ARBA00048988"/>
    </source>
</evidence>
<protein>
    <recommendedName>
        <fullName evidence="12">DNA 3'-5' helicase</fullName>
        <ecNumber evidence="12">5.6.2.4</ecNumber>
    </recommendedName>
</protein>
<evidence type="ECO:0000256" key="10">
    <source>
        <dbReference type="ARBA" id="ARBA00023235"/>
    </source>
</evidence>
<dbReference type="GO" id="GO:0000725">
    <property type="term" value="P:recombinational repair"/>
    <property type="evidence" value="ECO:0007669"/>
    <property type="project" value="TreeGrafter"/>
</dbReference>
<organism evidence="17 18">
    <name type="scientific">Prevotella communis</name>
    <dbReference type="NCBI Taxonomy" id="2913614"/>
    <lineage>
        <taxon>Bacteria</taxon>
        <taxon>Pseudomonadati</taxon>
        <taxon>Bacteroidota</taxon>
        <taxon>Bacteroidia</taxon>
        <taxon>Bacteroidales</taxon>
        <taxon>Prevotellaceae</taxon>
        <taxon>Prevotella</taxon>
    </lineage>
</organism>
<evidence type="ECO:0000256" key="14">
    <source>
        <dbReference type="PROSITE-ProRule" id="PRU00560"/>
    </source>
</evidence>
<feature type="domain" description="UvrD-like helicase C-terminal" evidence="16">
    <location>
        <begin position="477"/>
        <end position="705"/>
    </location>
</feature>
<evidence type="ECO:0000256" key="12">
    <source>
        <dbReference type="ARBA" id="ARBA00034808"/>
    </source>
</evidence>
<keyword evidence="3" id="KW-0227">DNA damage</keyword>
<evidence type="ECO:0000256" key="4">
    <source>
        <dbReference type="ARBA" id="ARBA00022801"/>
    </source>
</evidence>
<keyword evidence="5 14" id="KW-0347">Helicase</keyword>
<evidence type="ECO:0000256" key="5">
    <source>
        <dbReference type="ARBA" id="ARBA00022806"/>
    </source>
</evidence>
<dbReference type="InterPro" id="IPR011604">
    <property type="entry name" value="PDDEXK-like_dom_sf"/>
</dbReference>
<dbReference type="GO" id="GO:0043138">
    <property type="term" value="F:3'-5' DNA helicase activity"/>
    <property type="evidence" value="ECO:0007669"/>
    <property type="project" value="UniProtKB-EC"/>
</dbReference>
<gene>
    <name evidence="17" type="ORF">SAMN04487901_11488</name>
</gene>
<dbReference type="Pfam" id="PF00580">
    <property type="entry name" value="UvrD-helicase"/>
    <property type="match status" value="1"/>
</dbReference>
<evidence type="ECO:0000256" key="7">
    <source>
        <dbReference type="ARBA" id="ARBA00022840"/>
    </source>
</evidence>
<dbReference type="InterPro" id="IPR011335">
    <property type="entry name" value="Restrct_endonuc-II-like"/>
</dbReference>
<dbReference type="Gene3D" id="3.40.50.300">
    <property type="entry name" value="P-loop containing nucleotide triphosphate hydrolases"/>
    <property type="match status" value="3"/>
</dbReference>
<dbReference type="InterPro" id="IPR000212">
    <property type="entry name" value="DNA_helicase_UvrD/REP"/>
</dbReference>
<keyword evidence="6 17" id="KW-0269">Exonuclease</keyword>
<keyword evidence="18" id="KW-1185">Reference proteome</keyword>
<dbReference type="SUPFAM" id="SSF52540">
    <property type="entry name" value="P-loop containing nucleoside triphosphate hydrolases"/>
    <property type="match status" value="1"/>
</dbReference>
<evidence type="ECO:0000256" key="9">
    <source>
        <dbReference type="ARBA" id="ARBA00023204"/>
    </source>
</evidence>
<proteinExistence type="predicted"/>
<dbReference type="InterPro" id="IPR014016">
    <property type="entry name" value="UvrD-like_ATP-bd"/>
</dbReference>
<keyword evidence="1" id="KW-0540">Nuclease</keyword>
<dbReference type="GO" id="GO:0005524">
    <property type="term" value="F:ATP binding"/>
    <property type="evidence" value="ECO:0007669"/>
    <property type="project" value="UniProtKB-UniRule"/>
</dbReference>
<evidence type="ECO:0000259" key="15">
    <source>
        <dbReference type="PROSITE" id="PS51198"/>
    </source>
</evidence>
<dbReference type="Gene3D" id="1.10.3170.10">
    <property type="entry name" value="Recbcd, chain B, domain 2"/>
    <property type="match status" value="1"/>
</dbReference>
<keyword evidence="7 14" id="KW-0067">ATP-binding</keyword>
<evidence type="ECO:0000256" key="2">
    <source>
        <dbReference type="ARBA" id="ARBA00022741"/>
    </source>
</evidence>
<evidence type="ECO:0000256" key="6">
    <source>
        <dbReference type="ARBA" id="ARBA00022839"/>
    </source>
</evidence>
<feature type="binding site" evidence="14">
    <location>
        <begin position="10"/>
        <end position="17"/>
    </location>
    <ligand>
        <name>ATP</name>
        <dbReference type="ChEBI" id="CHEBI:30616"/>
    </ligand>
</feature>
<dbReference type="AlphaFoldDB" id="A0A1G7YVG4"/>
<feature type="domain" description="UvrD-like helicase ATP-binding" evidence="15">
    <location>
        <begin position="1"/>
        <end position="468"/>
    </location>
</feature>
<dbReference type="GO" id="GO:0005829">
    <property type="term" value="C:cytosol"/>
    <property type="evidence" value="ECO:0007669"/>
    <property type="project" value="TreeGrafter"/>
</dbReference>
<dbReference type="Gene3D" id="3.90.320.10">
    <property type="match status" value="1"/>
</dbReference>
<dbReference type="PANTHER" id="PTHR11070:SF67">
    <property type="entry name" value="DNA 3'-5' HELICASE"/>
    <property type="match status" value="1"/>
</dbReference>
<dbReference type="EC" id="5.6.2.4" evidence="12"/>
<keyword evidence="9" id="KW-0234">DNA repair</keyword>
<dbReference type="GO" id="GO:0003677">
    <property type="term" value="F:DNA binding"/>
    <property type="evidence" value="ECO:0007669"/>
    <property type="project" value="UniProtKB-KW"/>
</dbReference>
<comment type="catalytic activity">
    <reaction evidence="11">
        <text>Couples ATP hydrolysis with the unwinding of duplex DNA by translocating in the 3'-5' direction.</text>
        <dbReference type="EC" id="5.6.2.4"/>
    </reaction>
</comment>
<dbReference type="SUPFAM" id="SSF52980">
    <property type="entry name" value="Restriction endonuclease-like"/>
    <property type="match status" value="1"/>
</dbReference>
<dbReference type="PROSITE" id="PS51217">
    <property type="entry name" value="UVRD_HELICASE_CTER"/>
    <property type="match status" value="1"/>
</dbReference>
<dbReference type="InterPro" id="IPR014017">
    <property type="entry name" value="DNA_helicase_UvrD-like_C"/>
</dbReference>
<dbReference type="PANTHER" id="PTHR11070">
    <property type="entry name" value="UVRD / RECB / PCRA DNA HELICASE FAMILY MEMBER"/>
    <property type="match status" value="1"/>
</dbReference>
<keyword evidence="2 14" id="KW-0547">Nucleotide-binding</keyword>
<evidence type="ECO:0000256" key="11">
    <source>
        <dbReference type="ARBA" id="ARBA00034617"/>
    </source>
</evidence>
<dbReference type="STRING" id="645274.SAMN04487901_11488"/>
<dbReference type="EMBL" id="FNCQ01000014">
    <property type="protein sequence ID" value="SDH00335.1"/>
    <property type="molecule type" value="Genomic_DNA"/>
</dbReference>
<comment type="catalytic activity">
    <reaction evidence="13">
        <text>ATP + H2O = ADP + phosphate + H(+)</text>
        <dbReference type="Rhea" id="RHEA:13065"/>
        <dbReference type="ChEBI" id="CHEBI:15377"/>
        <dbReference type="ChEBI" id="CHEBI:15378"/>
        <dbReference type="ChEBI" id="CHEBI:30616"/>
        <dbReference type="ChEBI" id="CHEBI:43474"/>
        <dbReference type="ChEBI" id="CHEBI:456216"/>
        <dbReference type="EC" id="5.6.2.4"/>
    </reaction>
</comment>
<sequence>MVKPLIVYKASAGSGKTFRLTVEYIKLLVQNPYAFRQILAVTFTNKATAEMKSRILSQLYGIWRQQEESKGYMSKVCEELEVSPQMASERAGMALHLLLHNYSYFRVETIDSFFQCVLRNLARELDLTANLRVGLNDVQVEEQAVDQLIESLQATDLLLQWLLKYIMDTIHDDRSWNVIGPIKKFGKTIFRDFYKEKSHRLEVLNNEKDFFDKYSATLRHERDDAKEKMLQLAETFFEIIKAEGLTVDDFANKSRGVCSLFLKLKRGDFGEDIFNKTALDAAGDPAKWYSKSSQRAPFIHALAEDKLMPLLNKIITEQPVQYKRYKSADLTLRHLSQLRLLGSIESKVHELNDNANRFLLSDTQQLLHELIKDSDSPFVFEKIGTHLEHIMIDEFQDTSTVQWQNFKILLEEAMSHEGTSNLIVGDVKQSIYRWRSGDWRLLANIREQFQNASQRLEVLPMDTNYRSTPNVIRFNNAFFTEAASQEEVAAYDDVEQKWPASKADEGRVDIQLLTGEDYQQQTLDLLVEHISDLLSQGVAPRQIAILLRSNANITVIANHLMATMPEVSVISDEAFRLDASPAVQVIIQALRSLTHPDDMITRAFLQKAYSGKIDGALPEDFDASLLLLPLYDLVERLYGIFNLQGMKDQSAYLCTFYDHVLNYIGEKSTDVNGFLHEWDATLCSKTIQCSDVDGIRILSIHKSKGLEFDHVLIPFCDWRMEMPDVLWCEPKEDPYMALPLAAIDYSQKGMMGTIYEDDYKTEHLQSVVDNLNLLYVAFTRAVESLFVIGKRQGKNSRSERIEQVLPVLDLEGTCISGLDDETQPIVFSYGHLPQPSSLSPQTSSLSPQTSNPFTQPSTIIPVEIETFSLKTSFRQSNQSKDFVNAEDEEFTQQSNYIKMGNILHNVFAHIRTAQDVDSALQQMEMEGIIYDAQLTREKIEAMIHKRLGDKRVAQWFTAEWSLYNECTILLPDGQERRPDRVMTNGDKTVVIDFKFGHQREEYHEQVREYMDLLRQMGHQNVTGYLWFVYSNQIIEVK</sequence>
<evidence type="ECO:0000313" key="17">
    <source>
        <dbReference type="EMBL" id="SDH00335.1"/>
    </source>
</evidence>
<dbReference type="InterPro" id="IPR027417">
    <property type="entry name" value="P-loop_NTPase"/>
</dbReference>
<dbReference type="GO" id="GO:0004527">
    <property type="term" value="F:exonuclease activity"/>
    <property type="evidence" value="ECO:0007669"/>
    <property type="project" value="UniProtKB-KW"/>
</dbReference>
<keyword evidence="4 14" id="KW-0378">Hydrolase</keyword>
<dbReference type="RefSeq" id="WP_091818585.1">
    <property type="nucleotide sequence ID" value="NZ_FNCQ01000014.1"/>
</dbReference>
<reference evidence="18" key="1">
    <citation type="submission" date="2016-10" db="EMBL/GenBank/DDBJ databases">
        <authorList>
            <person name="Varghese N."/>
            <person name="Submissions S."/>
        </authorList>
    </citation>
    <scope>NUCLEOTIDE SEQUENCE [LARGE SCALE GENOMIC DNA]</scope>
    <source>
        <strain evidence="18">BP1-148</strain>
    </source>
</reference>
<name>A0A1G7YVG4_9BACT</name>
<accession>A0A1G7YVG4</accession>
<evidence type="ECO:0000256" key="8">
    <source>
        <dbReference type="ARBA" id="ARBA00023125"/>
    </source>
</evidence>